<evidence type="ECO:0000313" key="3">
    <source>
        <dbReference type="Proteomes" id="UP000236291"/>
    </source>
</evidence>
<gene>
    <name evidence="2" type="ORF">L195_g024666</name>
</gene>
<comment type="caution">
    <text evidence="2">The sequence shown here is derived from an EMBL/GenBank/DDBJ whole genome shotgun (WGS) entry which is preliminary data.</text>
</comment>
<accession>A0A2K3NEB6</accession>
<sequence>MEWKKSRISSASVAKSRISSPPQNSSSSATPICTIAPKRKRPRPVKHEDENPTIFSVRFRRPRVITLERLKLIH</sequence>
<evidence type="ECO:0000313" key="2">
    <source>
        <dbReference type="EMBL" id="PNY01374.1"/>
    </source>
</evidence>
<name>A0A2K3NEB6_TRIPR</name>
<dbReference type="Proteomes" id="UP000236291">
    <property type="component" value="Unassembled WGS sequence"/>
</dbReference>
<reference evidence="2 3" key="2">
    <citation type="journal article" date="2017" name="Front. Plant Sci.">
        <title>Gene Classification and Mining of Molecular Markers Useful in Red Clover (Trifolium pratense) Breeding.</title>
        <authorList>
            <person name="Istvanek J."/>
            <person name="Dluhosova J."/>
            <person name="Dluhos P."/>
            <person name="Patkova L."/>
            <person name="Nedelnik J."/>
            <person name="Repkova J."/>
        </authorList>
    </citation>
    <scope>NUCLEOTIDE SEQUENCE [LARGE SCALE GENOMIC DNA]</scope>
    <source>
        <strain evidence="3">cv. Tatra</strain>
        <tissue evidence="2">Young leaves</tissue>
    </source>
</reference>
<feature type="compositionally biased region" description="Low complexity" evidence="1">
    <location>
        <begin position="8"/>
        <end position="31"/>
    </location>
</feature>
<proteinExistence type="predicted"/>
<dbReference type="AlphaFoldDB" id="A0A2K3NEB6"/>
<organism evidence="2 3">
    <name type="scientific">Trifolium pratense</name>
    <name type="common">Red clover</name>
    <dbReference type="NCBI Taxonomy" id="57577"/>
    <lineage>
        <taxon>Eukaryota</taxon>
        <taxon>Viridiplantae</taxon>
        <taxon>Streptophyta</taxon>
        <taxon>Embryophyta</taxon>
        <taxon>Tracheophyta</taxon>
        <taxon>Spermatophyta</taxon>
        <taxon>Magnoliopsida</taxon>
        <taxon>eudicotyledons</taxon>
        <taxon>Gunneridae</taxon>
        <taxon>Pentapetalae</taxon>
        <taxon>rosids</taxon>
        <taxon>fabids</taxon>
        <taxon>Fabales</taxon>
        <taxon>Fabaceae</taxon>
        <taxon>Papilionoideae</taxon>
        <taxon>50 kb inversion clade</taxon>
        <taxon>NPAAA clade</taxon>
        <taxon>Hologalegina</taxon>
        <taxon>IRL clade</taxon>
        <taxon>Trifolieae</taxon>
        <taxon>Trifolium</taxon>
    </lineage>
</organism>
<feature type="region of interest" description="Disordered" evidence="1">
    <location>
        <begin position="1"/>
        <end position="53"/>
    </location>
</feature>
<dbReference type="EMBL" id="ASHM01020027">
    <property type="protein sequence ID" value="PNY01374.1"/>
    <property type="molecule type" value="Genomic_DNA"/>
</dbReference>
<reference evidence="2 3" key="1">
    <citation type="journal article" date="2014" name="Am. J. Bot.">
        <title>Genome assembly and annotation for red clover (Trifolium pratense; Fabaceae).</title>
        <authorList>
            <person name="Istvanek J."/>
            <person name="Jaros M."/>
            <person name="Krenek A."/>
            <person name="Repkova J."/>
        </authorList>
    </citation>
    <scope>NUCLEOTIDE SEQUENCE [LARGE SCALE GENOMIC DNA]</scope>
    <source>
        <strain evidence="3">cv. Tatra</strain>
        <tissue evidence="2">Young leaves</tissue>
    </source>
</reference>
<protein>
    <submittedName>
        <fullName evidence="2">Uncharacterized protein</fullName>
    </submittedName>
</protein>
<evidence type="ECO:0000256" key="1">
    <source>
        <dbReference type="SAM" id="MobiDB-lite"/>
    </source>
</evidence>